<evidence type="ECO:0000313" key="1">
    <source>
        <dbReference type="EMBL" id="MBX39392.1"/>
    </source>
</evidence>
<reference evidence="1" key="1">
    <citation type="submission" date="2018-02" db="EMBL/GenBank/DDBJ databases">
        <title>Rhizophora mucronata_Transcriptome.</title>
        <authorList>
            <person name="Meera S.P."/>
            <person name="Sreeshan A."/>
            <person name="Augustine A."/>
        </authorList>
    </citation>
    <scope>NUCLEOTIDE SEQUENCE</scope>
    <source>
        <tissue evidence="1">Leaf</tissue>
    </source>
</reference>
<name>A0A2P2NA94_RHIMU</name>
<proteinExistence type="predicted"/>
<organism evidence="1">
    <name type="scientific">Rhizophora mucronata</name>
    <name type="common">Asiatic mangrove</name>
    <dbReference type="NCBI Taxonomy" id="61149"/>
    <lineage>
        <taxon>Eukaryota</taxon>
        <taxon>Viridiplantae</taxon>
        <taxon>Streptophyta</taxon>
        <taxon>Embryophyta</taxon>
        <taxon>Tracheophyta</taxon>
        <taxon>Spermatophyta</taxon>
        <taxon>Magnoliopsida</taxon>
        <taxon>eudicotyledons</taxon>
        <taxon>Gunneridae</taxon>
        <taxon>Pentapetalae</taxon>
        <taxon>rosids</taxon>
        <taxon>fabids</taxon>
        <taxon>Malpighiales</taxon>
        <taxon>Rhizophoraceae</taxon>
        <taxon>Rhizophora</taxon>
    </lineage>
</organism>
<protein>
    <submittedName>
        <fullName evidence="1">Uncharacterized protein</fullName>
    </submittedName>
</protein>
<accession>A0A2P2NA94</accession>
<sequence length="13" mass="1779">MFHHFRQLYQSRE</sequence>
<dbReference type="EMBL" id="GGEC01058908">
    <property type="protein sequence ID" value="MBX39392.1"/>
    <property type="molecule type" value="Transcribed_RNA"/>
</dbReference>